<dbReference type="InterPro" id="IPR013815">
    <property type="entry name" value="ATP_grasp_subdomain_1"/>
</dbReference>
<dbReference type="PROSITE" id="PS51257">
    <property type="entry name" value="PROKAR_LIPOPROTEIN"/>
    <property type="match status" value="1"/>
</dbReference>
<keyword evidence="9 19" id="KW-0677">Repeat</keyword>
<evidence type="ECO:0000313" key="22">
    <source>
        <dbReference type="EMBL" id="PVE47389.1"/>
    </source>
</evidence>
<feature type="domain" description="MGS-like" evidence="21">
    <location>
        <begin position="977"/>
        <end position="1109"/>
    </location>
</feature>
<dbReference type="GO" id="GO:0004088">
    <property type="term" value="F:carbamoyl-phosphate synthase (glutamine-hydrolyzing) activity"/>
    <property type="evidence" value="ECO:0007669"/>
    <property type="project" value="UniProtKB-UniRule"/>
</dbReference>
<feature type="binding site" evidence="19">
    <location>
        <position position="848"/>
    </location>
    <ligand>
        <name>Mg(2+)</name>
        <dbReference type="ChEBI" id="CHEBI:18420"/>
        <label>3</label>
    </ligand>
</feature>
<reference evidence="22 23" key="1">
    <citation type="journal article" date="2011" name="Syst. Appl. Microbiol.">
        <title>Defluviimonas denitrificans gen. nov., sp. nov., and Pararhodobacter aggregans gen. nov., sp. nov., non-phototrophic Rhodobacteraceae from the biofilter of a marine aquaculture.</title>
        <authorList>
            <person name="Foesel B.U."/>
            <person name="Drake H.L."/>
            <person name="Schramm A."/>
        </authorList>
    </citation>
    <scope>NUCLEOTIDE SEQUENCE [LARGE SCALE GENOMIC DNA]</scope>
    <source>
        <strain evidence="22 23">D1-19</strain>
    </source>
</reference>
<dbReference type="SMART" id="SM01096">
    <property type="entry name" value="CPSase_L_D3"/>
    <property type="match status" value="1"/>
</dbReference>
<dbReference type="InterPro" id="IPR016185">
    <property type="entry name" value="PreATP-grasp_dom_sf"/>
</dbReference>
<dbReference type="InterPro" id="IPR058047">
    <property type="entry name" value="CPSase_preATP-grasp"/>
</dbReference>
<keyword evidence="8" id="KW-0479">Metal-binding</keyword>
<sequence length="1109" mass="119075">MPKRTDITSIMIIGAGPIVIGQACEFDYSGAQACKALREEGYRVILVNSNPATIMTDPQLADATYIEPITPEVVAKIIEAERPDALLPTMGGQTALNTALALDDMGVLEKFGVTMIGANRHAIEMAEDRKLFREAMDRIGLENPKATIVAAPKLPNGKYDIKAGIAQAMQDLEHIGLPAIIRPAFTLGGTGGGVAYNRDDYEAIVRSGLEASPVAQVLVDESLLGWKEYEMEVVRDKADNAIIVCSIENVDPMGVHTGDSITVAPALTLTDKEYQMMRSASIAVLREIGVETGGSNVQWAVNPKDGRMVVIEMNPRVSRSSALASKATGFPIAKVAAKLAVGYTLDELDNDITKVTPASFEPTIDYVVTKIPRFAFEKFPGSKPDLTTAMKSVGEAMAIGRTIHESLQKALASLETGLSGFDEIAIPGAPDKAALTQALSQATPDRLRVIAQAMRHGLSDDEIQHVTAFDPWFLARIREIVEAENTVKADGLPTDTAGIRALKMLGFTDARLAMLTGKTEAEVRRLRRAANVTAVFKRIDTCAAEFEAQTPYMYSTYEVPAMGEVEDEARPSDRKKVVILGGGPNRIGQGIEFDYCCCHACYALTEAGYETIMVNCNPETVSTDYDTSDRLYFEPLTIEHVLEILRVEMSNGTLHGVIVQFGGQTPLKLANELAAEGIPILGTSPDAIDLAEDRERFQKLLNDLGLKQPINGIASSDDQAIAIAEKIGFPLVIRPSYVLGGRAMEIVRDMDQLRRYITTAVTVSGKNPVLLDSYLSGAIEVDVDALSDGKTVHVAGIMEHIEEAGVHSGDSACCLPPHSLDPALVEEMKVQAEQMALALGVVGLMNVQFAVKDGVIYVLEVNPRASRTVPFVAKATDSAIASIAARLMAGEPMANFPLRAAYPEGVGPDTPLPLADANTLADPKTPWFSVKEAVLPFARFPGVDTLLGPEMRSTGEVMGWDRSFPLAFLKAQMGAGTILPEEGRVFVSVRDGDKTAALAGAVRDLAGMGFEIVATGGTATWLKAEGVATTAVNKVYEGRPNIVDRLKNGDIALVFNTTEGAQSINDSRDIRRVSLMDKIPYFTTAAGAIAATQAMMARREGYGVRTLQG</sequence>
<feature type="binding site" evidence="19">
    <location>
        <position position="848"/>
    </location>
    <ligand>
        <name>Mn(2+)</name>
        <dbReference type="ChEBI" id="CHEBI:29035"/>
        <label>3</label>
    </ligand>
</feature>
<feature type="binding site" evidence="19">
    <location>
        <position position="780"/>
    </location>
    <ligand>
        <name>ATP</name>
        <dbReference type="ChEBI" id="CHEBI:30616"/>
        <label>2</label>
    </ligand>
</feature>
<feature type="binding site" evidence="19">
    <location>
        <position position="860"/>
    </location>
    <ligand>
        <name>Mg(2+)</name>
        <dbReference type="ChEBI" id="CHEBI:18420"/>
        <label>3</label>
    </ligand>
</feature>
<feature type="binding site" evidence="19">
    <location>
        <position position="312"/>
    </location>
    <ligand>
        <name>Mn(2+)</name>
        <dbReference type="ChEBI" id="CHEBI:29035"/>
        <label>1</label>
    </ligand>
</feature>
<dbReference type="InterPro" id="IPR033937">
    <property type="entry name" value="MGS_CPS_CarB"/>
</dbReference>
<evidence type="ECO:0000259" key="20">
    <source>
        <dbReference type="PROSITE" id="PS50975"/>
    </source>
</evidence>
<comment type="catalytic activity">
    <reaction evidence="15 19">
        <text>hydrogencarbonate + NH4(+) + 2 ATP = carbamoyl phosphate + 2 ADP + phosphate + 2 H(+)</text>
        <dbReference type="Rhea" id="RHEA:18029"/>
        <dbReference type="ChEBI" id="CHEBI:15378"/>
        <dbReference type="ChEBI" id="CHEBI:17544"/>
        <dbReference type="ChEBI" id="CHEBI:28938"/>
        <dbReference type="ChEBI" id="CHEBI:30616"/>
        <dbReference type="ChEBI" id="CHEBI:43474"/>
        <dbReference type="ChEBI" id="CHEBI:58228"/>
        <dbReference type="ChEBI" id="CHEBI:456216"/>
        <dbReference type="EC" id="6.3.4.16"/>
    </reaction>
</comment>
<feature type="binding site" evidence="19">
    <location>
        <position position="312"/>
    </location>
    <ligand>
        <name>Mg(2+)</name>
        <dbReference type="ChEBI" id="CHEBI:18420"/>
        <label>1</label>
    </ligand>
</feature>
<dbReference type="SUPFAM" id="SSF52335">
    <property type="entry name" value="Methylglyoxal synthase-like"/>
    <property type="match status" value="1"/>
</dbReference>
<dbReference type="FunFam" id="3.40.50.20:FF:000001">
    <property type="entry name" value="Carbamoyl-phosphate synthase large chain"/>
    <property type="match status" value="1"/>
</dbReference>
<evidence type="ECO:0000256" key="9">
    <source>
        <dbReference type="ARBA" id="ARBA00022737"/>
    </source>
</evidence>
<comment type="catalytic activity">
    <reaction evidence="16 19">
        <text>hydrogencarbonate + L-glutamine + 2 ATP + H2O = carbamoyl phosphate + L-glutamate + 2 ADP + phosphate + 2 H(+)</text>
        <dbReference type="Rhea" id="RHEA:18633"/>
        <dbReference type="ChEBI" id="CHEBI:15377"/>
        <dbReference type="ChEBI" id="CHEBI:15378"/>
        <dbReference type="ChEBI" id="CHEBI:17544"/>
        <dbReference type="ChEBI" id="CHEBI:29985"/>
        <dbReference type="ChEBI" id="CHEBI:30616"/>
        <dbReference type="ChEBI" id="CHEBI:43474"/>
        <dbReference type="ChEBI" id="CHEBI:58228"/>
        <dbReference type="ChEBI" id="CHEBI:58359"/>
        <dbReference type="ChEBI" id="CHEBI:456216"/>
        <dbReference type="EC" id="6.3.5.5"/>
    </reaction>
</comment>
<dbReference type="PROSITE" id="PS50975">
    <property type="entry name" value="ATP_GRASP"/>
    <property type="match status" value="2"/>
</dbReference>
<dbReference type="PANTHER" id="PTHR11405:SF53">
    <property type="entry name" value="CARBAMOYL-PHOSPHATE SYNTHASE [AMMONIA], MITOCHONDRIAL"/>
    <property type="match status" value="1"/>
</dbReference>
<dbReference type="PROSITE" id="PS00866">
    <property type="entry name" value="CPSASE_1"/>
    <property type="match status" value="1"/>
</dbReference>
<feature type="binding site" evidence="19">
    <location>
        <position position="862"/>
    </location>
    <ligand>
        <name>Mn(2+)</name>
        <dbReference type="ChEBI" id="CHEBI:29035"/>
        <label>4</label>
    </ligand>
</feature>
<evidence type="ECO:0000256" key="1">
    <source>
        <dbReference type="ARBA" id="ARBA00001936"/>
    </source>
</evidence>
<dbReference type="FunFam" id="3.30.470.20:FF:000007">
    <property type="entry name" value="Carbamoyl-phosphate synthase large chain"/>
    <property type="match status" value="1"/>
</dbReference>
<evidence type="ECO:0000256" key="2">
    <source>
        <dbReference type="ARBA" id="ARBA00004812"/>
    </source>
</evidence>
<dbReference type="GO" id="GO:0005524">
    <property type="term" value="F:ATP binding"/>
    <property type="evidence" value="ECO:0007669"/>
    <property type="project" value="UniProtKB-UniRule"/>
</dbReference>
<keyword evidence="10 19" id="KW-0547">Nucleotide-binding</keyword>
<feature type="domain" description="ATP-grasp" evidence="20">
    <location>
        <begin position="133"/>
        <end position="341"/>
    </location>
</feature>
<dbReference type="Gene3D" id="3.40.50.1380">
    <property type="entry name" value="Methylglyoxal synthase-like domain"/>
    <property type="match status" value="1"/>
</dbReference>
<protein>
    <recommendedName>
        <fullName evidence="19">Carbamoyl phosphate synthase large chain</fullName>
        <ecNumber evidence="19">6.3.4.16</ecNumber>
        <ecNumber evidence="19">6.3.5.5</ecNumber>
    </recommendedName>
    <alternativeName>
        <fullName evidence="19">Carbamoyl phosphate synthetase ammonia chain</fullName>
    </alternativeName>
</protein>
<feature type="binding site" evidence="19">
    <location>
        <position position="734"/>
    </location>
    <ligand>
        <name>ATP</name>
        <dbReference type="ChEBI" id="CHEBI:30616"/>
        <label>2</label>
    </ligand>
</feature>
<name>A0A2T7URX4_9RHOB</name>
<dbReference type="SUPFAM" id="SSF56059">
    <property type="entry name" value="Glutathione synthetase ATP-binding domain-like"/>
    <property type="match status" value="2"/>
</dbReference>
<feature type="binding site" evidence="19">
    <location>
        <position position="254"/>
    </location>
    <ligand>
        <name>ATP</name>
        <dbReference type="ChEBI" id="CHEBI:30616"/>
        <label>1</label>
    </ligand>
</feature>
<dbReference type="SUPFAM" id="SSF52440">
    <property type="entry name" value="PreATP-grasp domain"/>
    <property type="match status" value="2"/>
</dbReference>
<dbReference type="Pfam" id="PF02786">
    <property type="entry name" value="CPSase_L_D2"/>
    <property type="match status" value="2"/>
</dbReference>
<feature type="binding site" evidence="19">
    <location>
        <position position="773"/>
    </location>
    <ligand>
        <name>ATP</name>
        <dbReference type="ChEBI" id="CHEBI:30616"/>
        <label>2</label>
    </ligand>
</feature>
<keyword evidence="5 19" id="KW-0055">Arginine biosynthesis</keyword>
<dbReference type="Pfam" id="PF02787">
    <property type="entry name" value="CPSase_L_D3"/>
    <property type="match status" value="1"/>
</dbReference>
<comment type="caution">
    <text evidence="22">The sequence shown here is derived from an EMBL/GenBank/DDBJ whole genome shotgun (WGS) entry which is preliminary data.</text>
</comment>
<feature type="binding site" evidence="19">
    <location>
        <position position="848"/>
    </location>
    <ligand>
        <name>ATP</name>
        <dbReference type="ChEBI" id="CHEBI:30616"/>
        <label>2</label>
    </ligand>
</feature>
<dbReference type="Gene3D" id="3.30.470.20">
    <property type="entry name" value="ATP-grasp fold, B domain"/>
    <property type="match status" value="2"/>
</dbReference>
<feature type="binding site" evidence="19">
    <location>
        <position position="312"/>
    </location>
    <ligand>
        <name>ATP</name>
        <dbReference type="ChEBI" id="CHEBI:30616"/>
        <label>1</label>
    </ligand>
</feature>
<dbReference type="FunFam" id="1.10.1030.10:FF:000002">
    <property type="entry name" value="Carbamoyl-phosphate synthase large chain"/>
    <property type="match status" value="1"/>
</dbReference>
<dbReference type="Proteomes" id="UP000244810">
    <property type="component" value="Unassembled WGS sequence"/>
</dbReference>
<keyword evidence="23" id="KW-1185">Reference proteome</keyword>
<feature type="binding site" evidence="19">
    <location>
        <position position="808"/>
    </location>
    <ligand>
        <name>ATP</name>
        <dbReference type="ChEBI" id="CHEBI:30616"/>
        <label>2</label>
    </ligand>
</feature>
<dbReference type="Gene3D" id="3.40.50.20">
    <property type="match status" value="2"/>
</dbReference>
<feature type="binding site" evidence="19">
    <location>
        <position position="298"/>
    </location>
    <ligand>
        <name>ATP</name>
        <dbReference type="ChEBI" id="CHEBI:30616"/>
        <label>1</label>
    </ligand>
</feature>
<dbReference type="PROSITE" id="PS00867">
    <property type="entry name" value="CPSASE_2"/>
    <property type="match status" value="2"/>
</dbReference>
<comment type="pathway">
    <text evidence="3 19">Amino-acid biosynthesis; L-arginine biosynthesis; carbamoyl phosphate from bicarbonate: step 1/1.</text>
</comment>
<dbReference type="Gene3D" id="3.30.1490.20">
    <property type="entry name" value="ATP-grasp fold, A domain"/>
    <property type="match status" value="1"/>
</dbReference>
<keyword evidence="6 19" id="KW-0436">Ligase</keyword>
<evidence type="ECO:0000256" key="3">
    <source>
        <dbReference type="ARBA" id="ARBA00005077"/>
    </source>
</evidence>
<feature type="binding site" evidence="19">
    <location>
        <position position="862"/>
    </location>
    <ligand>
        <name>Mg(2+)</name>
        <dbReference type="ChEBI" id="CHEBI:18420"/>
        <label>4</label>
    </ligand>
</feature>
<dbReference type="Gene3D" id="1.10.1030.10">
    <property type="entry name" value="Carbamoyl-phosphate synthetase, large subunit oligomerisation domain"/>
    <property type="match status" value="1"/>
</dbReference>
<dbReference type="InterPro" id="IPR036897">
    <property type="entry name" value="CarbamoylP_synth_lsu_oligo_sf"/>
</dbReference>
<feature type="binding site" evidence="19">
    <location>
        <position position="860"/>
    </location>
    <ligand>
        <name>Mg(2+)</name>
        <dbReference type="ChEBI" id="CHEBI:18420"/>
        <label>4</label>
    </ligand>
</feature>
<proteinExistence type="inferred from homology"/>
<evidence type="ECO:0000256" key="19">
    <source>
        <dbReference type="HAMAP-Rule" id="MF_01210"/>
    </source>
</evidence>
<comment type="cofactor">
    <cofactor evidence="1">
        <name>Mn(2+)</name>
        <dbReference type="ChEBI" id="CHEBI:29035"/>
    </cofactor>
</comment>
<dbReference type="GO" id="GO:0044205">
    <property type="term" value="P:'de novo' UMP biosynthetic process"/>
    <property type="evidence" value="ECO:0007669"/>
    <property type="project" value="UniProtKB-UniRule"/>
</dbReference>
<feature type="binding site" evidence="19">
    <location>
        <position position="805"/>
    </location>
    <ligand>
        <name>ATP</name>
        <dbReference type="ChEBI" id="CHEBI:30616"/>
        <label>2</label>
    </ligand>
</feature>
<dbReference type="SUPFAM" id="SSF48108">
    <property type="entry name" value="Carbamoyl phosphate synthetase, large subunit connection domain"/>
    <property type="match status" value="1"/>
</dbReference>
<feature type="binding site" evidence="19">
    <location>
        <position position="312"/>
    </location>
    <ligand>
        <name>Mn(2+)</name>
        <dbReference type="ChEBI" id="CHEBI:29035"/>
        <label>2</label>
    </ligand>
</feature>
<evidence type="ECO:0000256" key="16">
    <source>
        <dbReference type="ARBA" id="ARBA00048816"/>
    </source>
</evidence>
<evidence type="ECO:0000256" key="11">
    <source>
        <dbReference type="ARBA" id="ARBA00022840"/>
    </source>
</evidence>
<dbReference type="GO" id="GO:0005737">
    <property type="term" value="C:cytoplasm"/>
    <property type="evidence" value="ECO:0007669"/>
    <property type="project" value="TreeGrafter"/>
</dbReference>
<evidence type="ECO:0000256" key="14">
    <source>
        <dbReference type="ARBA" id="ARBA00023211"/>
    </source>
</evidence>
<dbReference type="PANTHER" id="PTHR11405">
    <property type="entry name" value="CARBAMOYLTRANSFERASE FAMILY MEMBER"/>
    <property type="match status" value="1"/>
</dbReference>
<dbReference type="EC" id="6.3.5.5" evidence="19"/>
<accession>A0A2T7URX4</accession>
<dbReference type="Pfam" id="PF25596">
    <property type="entry name" value="CPSase_L_D1"/>
    <property type="match status" value="2"/>
</dbReference>
<feature type="region of interest" description="Carboxyphosphate synthetic domain" evidence="19">
    <location>
        <begin position="1"/>
        <end position="415"/>
    </location>
</feature>
<dbReference type="InterPro" id="IPR005483">
    <property type="entry name" value="CPSase_dom"/>
</dbReference>
<dbReference type="InterPro" id="IPR006275">
    <property type="entry name" value="CPSase_lsu"/>
</dbReference>
<feature type="binding site" evidence="19">
    <location>
        <position position="189"/>
    </location>
    <ligand>
        <name>ATP</name>
        <dbReference type="ChEBI" id="CHEBI:30616"/>
        <label>1</label>
    </ligand>
</feature>
<feature type="binding site" evidence="19">
    <location>
        <position position="807"/>
    </location>
    <ligand>
        <name>ATP</name>
        <dbReference type="ChEBI" id="CHEBI:30616"/>
        <label>2</label>
    </ligand>
</feature>
<feature type="binding site" evidence="19">
    <location>
        <position position="129"/>
    </location>
    <ligand>
        <name>ATP</name>
        <dbReference type="ChEBI" id="CHEBI:30616"/>
        <label>1</label>
    </ligand>
</feature>
<dbReference type="UniPathway" id="UPA00068">
    <property type="reaction ID" value="UER00171"/>
</dbReference>
<feature type="region of interest" description="Allosteric domain" evidence="19">
    <location>
        <begin position="977"/>
        <end position="1109"/>
    </location>
</feature>
<feature type="binding site" evidence="19">
    <location>
        <position position="860"/>
    </location>
    <ligand>
        <name>Mn(2+)</name>
        <dbReference type="ChEBI" id="CHEBI:29035"/>
        <label>3</label>
    </ligand>
</feature>
<dbReference type="GO" id="GO:0006541">
    <property type="term" value="P:glutamine metabolic process"/>
    <property type="evidence" value="ECO:0007669"/>
    <property type="project" value="TreeGrafter"/>
</dbReference>
<evidence type="ECO:0000256" key="12">
    <source>
        <dbReference type="ARBA" id="ARBA00022842"/>
    </source>
</evidence>
<dbReference type="SMART" id="SM00851">
    <property type="entry name" value="MGS"/>
    <property type="match status" value="1"/>
</dbReference>
<dbReference type="EC" id="6.3.4.16" evidence="19"/>
<feature type="binding site" evidence="19">
    <location>
        <position position="223"/>
    </location>
    <ligand>
        <name>ATP</name>
        <dbReference type="ChEBI" id="CHEBI:30616"/>
        <label>1</label>
    </ligand>
</feature>
<dbReference type="OrthoDB" id="9804197at2"/>
<gene>
    <name evidence="19" type="primary">carB</name>
    <name evidence="22" type="ORF">DDE23_11120</name>
</gene>
<evidence type="ECO:0000256" key="6">
    <source>
        <dbReference type="ARBA" id="ARBA00022598"/>
    </source>
</evidence>
<feature type="binding site" evidence="19">
    <location>
        <position position="255"/>
    </location>
    <ligand>
        <name>ATP</name>
        <dbReference type="ChEBI" id="CHEBI:30616"/>
        <label>1</label>
    </ligand>
</feature>
<feature type="binding site" evidence="19">
    <location>
        <position position="221"/>
    </location>
    <ligand>
        <name>ATP</name>
        <dbReference type="ChEBI" id="CHEBI:30616"/>
        <label>1</label>
    </ligand>
</feature>
<keyword evidence="14" id="KW-0464">Manganese</keyword>
<evidence type="ECO:0000256" key="7">
    <source>
        <dbReference type="ARBA" id="ARBA00022605"/>
    </source>
</evidence>
<feature type="domain" description="ATP-grasp" evidence="20">
    <location>
        <begin position="698"/>
        <end position="889"/>
    </location>
</feature>
<comment type="subunit">
    <text evidence="18 19">Composed of two chains; the small (or glutamine) chain promotes the hydrolysis of glutamine to ammonia, which is used by the large (or ammonia) chain to synthesize carbamoyl phosphate. Tetramer of heterodimers (alpha,beta)4.</text>
</comment>
<evidence type="ECO:0000313" key="23">
    <source>
        <dbReference type="Proteomes" id="UP000244810"/>
    </source>
</evidence>
<evidence type="ECO:0000256" key="15">
    <source>
        <dbReference type="ARBA" id="ARBA00047359"/>
    </source>
</evidence>
<feature type="binding site" evidence="19">
    <location>
        <position position="256"/>
    </location>
    <ligand>
        <name>ATP</name>
        <dbReference type="ChEBI" id="CHEBI:30616"/>
        <label>1</label>
    </ligand>
</feature>
<dbReference type="NCBIfam" id="NF009455">
    <property type="entry name" value="PRK12815.1"/>
    <property type="match status" value="1"/>
</dbReference>
<evidence type="ECO:0000256" key="17">
    <source>
        <dbReference type="ARBA" id="ARBA00057223"/>
    </source>
</evidence>
<comment type="cofactor">
    <cofactor evidence="19">
        <name>Mg(2+)</name>
        <dbReference type="ChEBI" id="CHEBI:18420"/>
    </cofactor>
    <cofactor evidence="19">
        <name>Mn(2+)</name>
        <dbReference type="ChEBI" id="CHEBI:29035"/>
    </cofactor>
    <text evidence="19">Binds 4 Mg(2+) or Mn(2+) ions per subunit.</text>
</comment>
<dbReference type="InterPro" id="IPR011607">
    <property type="entry name" value="MGS-like_dom"/>
</dbReference>
<dbReference type="UniPathway" id="UPA00070">
    <property type="reaction ID" value="UER00115"/>
</dbReference>
<dbReference type="CDD" id="cd01424">
    <property type="entry name" value="MGS_CPS_II"/>
    <property type="match status" value="1"/>
</dbReference>
<dbReference type="InterPro" id="IPR005480">
    <property type="entry name" value="CPSase_lsu_oligo"/>
</dbReference>
<feature type="binding site" evidence="19">
    <location>
        <position position="228"/>
    </location>
    <ligand>
        <name>ATP</name>
        <dbReference type="ChEBI" id="CHEBI:30616"/>
        <label>1</label>
    </ligand>
</feature>
<dbReference type="EMBL" id="QDDR01000005">
    <property type="protein sequence ID" value="PVE47389.1"/>
    <property type="molecule type" value="Genomic_DNA"/>
</dbReference>
<comment type="similarity">
    <text evidence="4 19">Belongs to the CarB family.</text>
</comment>
<dbReference type="GO" id="GO:0006526">
    <property type="term" value="P:L-arginine biosynthetic process"/>
    <property type="evidence" value="ECO:0007669"/>
    <property type="project" value="UniProtKB-UniRule"/>
</dbReference>
<feature type="binding site" evidence="19">
    <location>
        <position position="314"/>
    </location>
    <ligand>
        <name>Mn(2+)</name>
        <dbReference type="ChEBI" id="CHEBI:29035"/>
        <label>2</label>
    </ligand>
</feature>
<feature type="binding site" evidence="19">
    <location>
        <position position="182"/>
    </location>
    <ligand>
        <name>ATP</name>
        <dbReference type="ChEBI" id="CHEBI:30616"/>
        <label>1</label>
    </ligand>
</feature>
<dbReference type="RefSeq" id="WP_107753709.1">
    <property type="nucleotide sequence ID" value="NZ_QBKF01000010.1"/>
</dbReference>
<dbReference type="NCBIfam" id="TIGR01369">
    <property type="entry name" value="CPSaseII_lrg"/>
    <property type="match status" value="1"/>
</dbReference>
<keyword evidence="11 19" id="KW-0067">ATP-binding</keyword>
<feature type="binding site" evidence="19">
    <location>
        <position position="298"/>
    </location>
    <ligand>
        <name>Mn(2+)</name>
        <dbReference type="ChEBI" id="CHEBI:29035"/>
        <label>1</label>
    </ligand>
</feature>
<keyword evidence="7 19" id="KW-0028">Amino-acid biosynthesis</keyword>
<dbReference type="PRINTS" id="PR00098">
    <property type="entry name" value="CPSASE"/>
</dbReference>
<dbReference type="GO" id="GO:0046872">
    <property type="term" value="F:metal ion binding"/>
    <property type="evidence" value="ECO:0007669"/>
    <property type="project" value="UniProtKB-KW"/>
</dbReference>
<evidence type="ECO:0000256" key="8">
    <source>
        <dbReference type="ARBA" id="ARBA00022723"/>
    </source>
</evidence>
<dbReference type="AlphaFoldDB" id="A0A2T7URX4"/>
<feature type="binding site" evidence="19">
    <location>
        <position position="806"/>
    </location>
    <ligand>
        <name>ATP</name>
        <dbReference type="ChEBI" id="CHEBI:30616"/>
        <label>2</label>
    </ligand>
</feature>
<dbReference type="FunFam" id="3.30.470.20:FF:000013">
    <property type="entry name" value="Carbamoyl-phosphate synthase large chain"/>
    <property type="match status" value="1"/>
</dbReference>
<evidence type="ECO:0000256" key="13">
    <source>
        <dbReference type="ARBA" id="ARBA00022975"/>
    </source>
</evidence>
<feature type="binding site" evidence="19">
    <location>
        <position position="775"/>
    </location>
    <ligand>
        <name>ATP</name>
        <dbReference type="ChEBI" id="CHEBI:30616"/>
        <label>2</label>
    </ligand>
</feature>
<comment type="function">
    <text evidence="17 19">Large subunit of the glutamine-dependent carbamoyl phosphate synthetase (CPSase). CPSase catalyzes the formation of carbamoyl phosphate from the ammonia moiety of glutamine, carbonate, and phosphate donated by ATP, constituting the first step of 2 biosynthetic pathways, one leading to arginine and/or urea and the other to pyrimidine nucleotides. The large subunit (synthetase) binds the substrates ammonia (free or transferred from glutamine from the small subunit), hydrogencarbonate and ATP and carries out an ATP-coupled ligase reaction, activating hydrogencarbonate by forming carboxy phosphate which reacts with ammonia to form carbamoyl phosphate.</text>
</comment>
<evidence type="ECO:0000256" key="4">
    <source>
        <dbReference type="ARBA" id="ARBA00009799"/>
    </source>
</evidence>
<evidence type="ECO:0000256" key="5">
    <source>
        <dbReference type="ARBA" id="ARBA00022571"/>
    </source>
</evidence>
<feature type="binding site" evidence="19">
    <location>
        <position position="314"/>
    </location>
    <ligand>
        <name>Mg(2+)</name>
        <dbReference type="ChEBI" id="CHEBI:18420"/>
        <label>2</label>
    </ligand>
</feature>
<dbReference type="GO" id="GO:0004087">
    <property type="term" value="F:carbamoyl-phosphate synthase (ammonia) activity"/>
    <property type="evidence" value="ECO:0007669"/>
    <property type="project" value="UniProtKB-EC"/>
</dbReference>
<feature type="binding site" evidence="19">
    <location>
        <position position="860"/>
    </location>
    <ligand>
        <name>ATP</name>
        <dbReference type="ChEBI" id="CHEBI:30616"/>
        <label>2</label>
    </ligand>
</feature>
<comment type="caution">
    <text evidence="19">Lacks conserved residue(s) required for the propagation of feature annotation.</text>
</comment>
<feature type="binding site" evidence="19">
    <location>
        <position position="298"/>
    </location>
    <ligand>
        <name>Mg(2+)</name>
        <dbReference type="ChEBI" id="CHEBI:18420"/>
        <label>1</label>
    </ligand>
</feature>
<organism evidence="22 23">
    <name type="scientific">Pararhodobacter aggregans</name>
    <dbReference type="NCBI Taxonomy" id="404875"/>
    <lineage>
        <taxon>Bacteria</taxon>
        <taxon>Pseudomonadati</taxon>
        <taxon>Pseudomonadota</taxon>
        <taxon>Alphaproteobacteria</taxon>
        <taxon>Rhodobacterales</taxon>
        <taxon>Paracoccaceae</taxon>
        <taxon>Pararhodobacter</taxon>
    </lineage>
</organism>
<feature type="binding site" evidence="19">
    <location>
        <position position="188"/>
    </location>
    <ligand>
        <name>ATP</name>
        <dbReference type="ChEBI" id="CHEBI:30616"/>
        <label>1</label>
    </ligand>
</feature>
<dbReference type="InterPro" id="IPR005479">
    <property type="entry name" value="CPAse_ATP-bd"/>
</dbReference>
<evidence type="ECO:0000259" key="21">
    <source>
        <dbReference type="PROSITE" id="PS51855"/>
    </source>
</evidence>
<evidence type="ECO:0000256" key="18">
    <source>
        <dbReference type="ARBA" id="ARBA00062056"/>
    </source>
</evidence>
<feature type="binding site" evidence="19">
    <location>
        <position position="860"/>
    </location>
    <ligand>
        <name>Mn(2+)</name>
        <dbReference type="ChEBI" id="CHEBI:29035"/>
        <label>4</label>
    </ligand>
</feature>
<comment type="pathway">
    <text evidence="2 19">Pyrimidine metabolism; UMP biosynthesis via de novo pathway; (S)-dihydroorotate from bicarbonate: step 1/3.</text>
</comment>
<dbReference type="InterPro" id="IPR036914">
    <property type="entry name" value="MGS-like_dom_sf"/>
</dbReference>
<dbReference type="FunFam" id="3.40.50.20:FF:000003">
    <property type="entry name" value="Carbamoyl-phosphate synthase large chain"/>
    <property type="match status" value="1"/>
</dbReference>
<dbReference type="InterPro" id="IPR011761">
    <property type="entry name" value="ATP-grasp"/>
</dbReference>
<dbReference type="Pfam" id="PF02142">
    <property type="entry name" value="MGS"/>
    <property type="match status" value="1"/>
</dbReference>
<comment type="domain">
    <text evidence="19">The large subunit is composed of 2 ATP-grasp domains that are involved in binding the 2 ATP molecules needed for carbamoyl phosphate synthesis. The N-terminal ATP-grasp domain (referred to as the carboxyphosphate synthetic component) catalyzes the ATP-dependent phosphorylation of hydrogencarbonate to carboxyphosphate and the subsequent nucleophilic attack by ammonia to form a carbamate intermediate. The C-terminal ATP-grasp domain (referred to as the carbamoyl phosphate synthetic component) then catalyzes the phosphorylation of carbamate with the second ATP to form the end product carbamoyl phosphate. The reactive and unstable enzyme intermediates are sequentially channeled from one active site to the next through the interior of the protein over a distance of at least 96 A.</text>
</comment>
<dbReference type="PROSITE" id="PS51855">
    <property type="entry name" value="MGS"/>
    <property type="match status" value="1"/>
</dbReference>
<keyword evidence="12" id="KW-0460">Magnesium</keyword>
<dbReference type="HAMAP" id="MF_01210_B">
    <property type="entry name" value="CPSase_L_chain_B"/>
    <property type="match status" value="1"/>
</dbReference>
<keyword evidence="13 19" id="KW-0665">Pyrimidine biosynthesis</keyword>
<dbReference type="NCBIfam" id="NF003671">
    <property type="entry name" value="PRK05294.1"/>
    <property type="match status" value="1"/>
</dbReference>
<feature type="binding site" evidence="19">
    <location>
        <position position="312"/>
    </location>
    <ligand>
        <name>Mg(2+)</name>
        <dbReference type="ChEBI" id="CHEBI:18420"/>
        <label>2</label>
    </ligand>
</feature>
<evidence type="ECO:0000256" key="10">
    <source>
        <dbReference type="ARBA" id="ARBA00022741"/>
    </source>
</evidence>